<proteinExistence type="predicted"/>
<protein>
    <submittedName>
        <fullName evidence="1">Uncharacterized protein</fullName>
    </submittedName>
</protein>
<gene>
    <name evidence="1" type="ORF">MSAN_00677100</name>
</gene>
<dbReference type="AlphaFoldDB" id="A0A8H6Z3U9"/>
<name>A0A8H6Z3U9_9AGAR</name>
<evidence type="ECO:0000313" key="1">
    <source>
        <dbReference type="EMBL" id="KAF7370454.1"/>
    </source>
</evidence>
<dbReference type="Proteomes" id="UP000623467">
    <property type="component" value="Unassembled WGS sequence"/>
</dbReference>
<organism evidence="1 2">
    <name type="scientific">Mycena sanguinolenta</name>
    <dbReference type="NCBI Taxonomy" id="230812"/>
    <lineage>
        <taxon>Eukaryota</taxon>
        <taxon>Fungi</taxon>
        <taxon>Dikarya</taxon>
        <taxon>Basidiomycota</taxon>
        <taxon>Agaricomycotina</taxon>
        <taxon>Agaricomycetes</taxon>
        <taxon>Agaricomycetidae</taxon>
        <taxon>Agaricales</taxon>
        <taxon>Marasmiineae</taxon>
        <taxon>Mycenaceae</taxon>
        <taxon>Mycena</taxon>
    </lineage>
</organism>
<accession>A0A8H6Z3U9</accession>
<sequence length="130" mass="13844">MSTIPDASLSILASYSSSTLTPWGLVLTGIAAASLCYASPTRLTPVLVSALADTEKIYLTAVENGVLCASVDVDMTERLSVLQLEVSTLRETSLRSSLSPLSVLCDMFNIRRSIAILRCFVEVHGLGGLH</sequence>
<dbReference type="OrthoDB" id="3035114at2759"/>
<evidence type="ECO:0000313" key="2">
    <source>
        <dbReference type="Proteomes" id="UP000623467"/>
    </source>
</evidence>
<reference evidence="1" key="1">
    <citation type="submission" date="2020-05" db="EMBL/GenBank/DDBJ databases">
        <title>Mycena genomes resolve the evolution of fungal bioluminescence.</title>
        <authorList>
            <person name="Tsai I.J."/>
        </authorList>
    </citation>
    <scope>NUCLEOTIDE SEQUENCE</scope>
    <source>
        <strain evidence="1">160909Yilan</strain>
    </source>
</reference>
<dbReference type="EMBL" id="JACAZH010000004">
    <property type="protein sequence ID" value="KAF7370454.1"/>
    <property type="molecule type" value="Genomic_DNA"/>
</dbReference>
<comment type="caution">
    <text evidence="1">The sequence shown here is derived from an EMBL/GenBank/DDBJ whole genome shotgun (WGS) entry which is preliminary data.</text>
</comment>
<keyword evidence="2" id="KW-1185">Reference proteome</keyword>